<dbReference type="InterPro" id="IPR009057">
    <property type="entry name" value="Homeodomain-like_sf"/>
</dbReference>
<accession>A0ABV0ETU3</accession>
<dbReference type="Proteomes" id="UP000664357">
    <property type="component" value="Unassembled WGS sequence"/>
</dbReference>
<gene>
    <name evidence="1" type="ORF">JZO67_004048</name>
</gene>
<name>A0ABV0ETU3_9ENTE</name>
<comment type="caution">
    <text evidence="1">The sequence shown here is derived from an EMBL/GenBank/DDBJ whole genome shotgun (WGS) entry which is preliminary data.</text>
</comment>
<reference evidence="1 2" key="1">
    <citation type="submission" date="2024-02" db="EMBL/GenBank/DDBJ databases">
        <title>The Genome Sequence of Enterococcus sp. DIV0159.</title>
        <authorList>
            <person name="Earl A."/>
            <person name="Manson A."/>
            <person name="Gilmore M."/>
            <person name="Sanders J."/>
            <person name="Shea T."/>
            <person name="Howe W."/>
            <person name="Livny J."/>
            <person name="Cuomo C."/>
            <person name="Neafsey D."/>
            <person name="Birren B."/>
        </authorList>
    </citation>
    <scope>NUCLEOTIDE SEQUENCE [LARGE SCALE GENOMIC DNA]</scope>
    <source>
        <strain evidence="1 2">665A</strain>
    </source>
</reference>
<evidence type="ECO:0000313" key="1">
    <source>
        <dbReference type="EMBL" id="MEO1772066.1"/>
    </source>
</evidence>
<protein>
    <recommendedName>
        <fullName evidence="3">TetR/AcrR family transcriptional regulator</fullName>
    </recommendedName>
</protein>
<dbReference type="RefSeq" id="WP_207704583.1">
    <property type="nucleotide sequence ID" value="NZ_JAFREL020000004.1"/>
</dbReference>
<organism evidence="1 2">
    <name type="scientific">Candidatus Enterococcus ferrettii</name>
    <dbReference type="NCBI Taxonomy" id="2815324"/>
    <lineage>
        <taxon>Bacteria</taxon>
        <taxon>Bacillati</taxon>
        <taxon>Bacillota</taxon>
        <taxon>Bacilli</taxon>
        <taxon>Lactobacillales</taxon>
        <taxon>Enterococcaceae</taxon>
        <taxon>Enterococcus</taxon>
    </lineage>
</organism>
<sequence length="164" mass="19280">MCRESAVKRIKKNFILLLQTKELHEIKVAQLCKLAEINRSTFYAHFIDIYDLSEKITTEIEDKYLYMVNLAGDSVGLKQAFFELFADVKKNPKIYQAYFKINPTKGLLFKEHDEKTGERHNDFLKYNSIFFRTGITSVVKLWLENVCEESIEEMTALVLNKYSF</sequence>
<dbReference type="Gene3D" id="1.10.357.10">
    <property type="entry name" value="Tetracycline Repressor, domain 2"/>
    <property type="match status" value="1"/>
</dbReference>
<keyword evidence="2" id="KW-1185">Reference proteome</keyword>
<proteinExistence type="predicted"/>
<dbReference type="EMBL" id="JAFREL020000004">
    <property type="protein sequence ID" value="MEO1772066.1"/>
    <property type="molecule type" value="Genomic_DNA"/>
</dbReference>
<dbReference type="SUPFAM" id="SSF46689">
    <property type="entry name" value="Homeodomain-like"/>
    <property type="match status" value="1"/>
</dbReference>
<evidence type="ECO:0008006" key="3">
    <source>
        <dbReference type="Google" id="ProtNLM"/>
    </source>
</evidence>
<evidence type="ECO:0000313" key="2">
    <source>
        <dbReference type="Proteomes" id="UP000664357"/>
    </source>
</evidence>